<dbReference type="RefSeq" id="WP_118925929.1">
    <property type="nucleotide sequence ID" value="NZ_QXGH01000017.1"/>
</dbReference>
<feature type="region of interest" description="Disordered" evidence="1">
    <location>
        <begin position="25"/>
        <end position="67"/>
    </location>
</feature>
<comment type="caution">
    <text evidence="3">The sequence shown here is derived from an EMBL/GenBank/DDBJ whole genome shotgun (WGS) entry which is preliminary data.</text>
</comment>
<organism evidence="3 4">
    <name type="scientific">Nocardioides immobilis</name>
    <dbReference type="NCBI Taxonomy" id="2049295"/>
    <lineage>
        <taxon>Bacteria</taxon>
        <taxon>Bacillati</taxon>
        <taxon>Actinomycetota</taxon>
        <taxon>Actinomycetes</taxon>
        <taxon>Propionibacteriales</taxon>
        <taxon>Nocardioidaceae</taxon>
        <taxon>Nocardioides</taxon>
    </lineage>
</organism>
<dbReference type="Proteomes" id="UP000283644">
    <property type="component" value="Unassembled WGS sequence"/>
</dbReference>
<dbReference type="EMBL" id="QXGH01000017">
    <property type="protein sequence ID" value="RHW26515.1"/>
    <property type="molecule type" value="Genomic_DNA"/>
</dbReference>
<feature type="chain" id="PRO_5038983472" evidence="2">
    <location>
        <begin position="27"/>
        <end position="202"/>
    </location>
</feature>
<feature type="signal peptide" evidence="2">
    <location>
        <begin position="1"/>
        <end position="26"/>
    </location>
</feature>
<evidence type="ECO:0000313" key="4">
    <source>
        <dbReference type="Proteomes" id="UP000283644"/>
    </source>
</evidence>
<gene>
    <name evidence="3" type="ORF">D0Z08_14410</name>
</gene>
<keyword evidence="4" id="KW-1185">Reference proteome</keyword>
<evidence type="ECO:0000256" key="2">
    <source>
        <dbReference type="SAM" id="SignalP"/>
    </source>
</evidence>
<dbReference type="PROSITE" id="PS51257">
    <property type="entry name" value="PROKAR_LIPOPROTEIN"/>
    <property type="match status" value="1"/>
</dbReference>
<evidence type="ECO:0000256" key="1">
    <source>
        <dbReference type="SAM" id="MobiDB-lite"/>
    </source>
</evidence>
<keyword evidence="2" id="KW-0732">Signal</keyword>
<feature type="compositionally biased region" description="Basic and acidic residues" evidence="1">
    <location>
        <begin position="39"/>
        <end position="60"/>
    </location>
</feature>
<feature type="compositionally biased region" description="Low complexity" evidence="1">
    <location>
        <begin position="25"/>
        <end position="38"/>
    </location>
</feature>
<dbReference type="AlphaFoldDB" id="A0A417Y1N8"/>
<evidence type="ECO:0000313" key="3">
    <source>
        <dbReference type="EMBL" id="RHW26515.1"/>
    </source>
</evidence>
<proteinExistence type="predicted"/>
<dbReference type="Gene3D" id="1.10.530.10">
    <property type="match status" value="1"/>
</dbReference>
<dbReference type="OrthoDB" id="9766277at2"/>
<reference evidence="3 4" key="1">
    <citation type="submission" date="2018-09" db="EMBL/GenBank/DDBJ databases">
        <title>Genome sequencing of Nocardioides immobilis CCTCC AB 2017083 for comparison to Nocardioides silvaticus.</title>
        <authorList>
            <person name="Li C."/>
            <person name="Wang G."/>
        </authorList>
    </citation>
    <scope>NUCLEOTIDE SEQUENCE [LARGE SCALE GENOMIC DNA]</scope>
    <source>
        <strain evidence="3 4">CCTCC AB 2017083</strain>
    </source>
</reference>
<sequence>MGGMRLGLGAALFAVVLSACTAPAQAPAEPSAAPSVTEPQDRAERTERDVRGDRKDRMSRGNEGGARFDVPDAVILEQLRRTAERIAQNYTAPPTPTPADVDPGTNRALGYQLMLDFGFPEDQWRFLDALWHRESGWNHLADNPTSSAYGIPQSLPGTKMAVVGPDWRTNPETQIRWGLAYIAARYGSPEAAWQHSERVGWY</sequence>
<name>A0A417Y1N8_9ACTN</name>
<protein>
    <submittedName>
        <fullName evidence="3">Lytic transglycosylase domain-containing protein</fullName>
    </submittedName>
</protein>
<accession>A0A417Y1N8</accession>
<dbReference type="InterPro" id="IPR023346">
    <property type="entry name" value="Lysozyme-like_dom_sf"/>
</dbReference>
<dbReference type="SUPFAM" id="SSF53955">
    <property type="entry name" value="Lysozyme-like"/>
    <property type="match status" value="1"/>
</dbReference>